<protein>
    <submittedName>
        <fullName evidence="1">Uncharacterized protein</fullName>
    </submittedName>
</protein>
<sequence length="147" mass="16573">MGLSRKFLSADGLLSSVRRGLHRETFRACSSPYSWADCIMSGLAVFGFKFPSLLQFEKSLDSEPMISRNLRTLYGVKKAPSDTCMRERLDQVDPRQLRRPFKQMGNVAHLHWKPIAKSTANSGLGVSIEVKPTLEGRVFYAYSLSLE</sequence>
<reference evidence="1" key="1">
    <citation type="submission" date="2018-06" db="EMBL/GenBank/DDBJ databases">
        <authorList>
            <person name="Zhirakovskaya E."/>
        </authorList>
    </citation>
    <scope>NUCLEOTIDE SEQUENCE</scope>
</reference>
<accession>A0A3B0YTV3</accession>
<evidence type="ECO:0000313" key="1">
    <source>
        <dbReference type="EMBL" id="VAW84365.1"/>
    </source>
</evidence>
<dbReference type="AlphaFoldDB" id="A0A3B0YTV3"/>
<gene>
    <name evidence="1" type="ORF">MNBD_GAMMA16-1929</name>
</gene>
<name>A0A3B0YTV3_9ZZZZ</name>
<organism evidence="1">
    <name type="scientific">hydrothermal vent metagenome</name>
    <dbReference type="NCBI Taxonomy" id="652676"/>
    <lineage>
        <taxon>unclassified sequences</taxon>
        <taxon>metagenomes</taxon>
        <taxon>ecological metagenomes</taxon>
    </lineage>
</organism>
<proteinExistence type="predicted"/>
<dbReference type="EMBL" id="UOFO01000042">
    <property type="protein sequence ID" value="VAW84365.1"/>
    <property type="molecule type" value="Genomic_DNA"/>
</dbReference>